<feature type="chain" id="PRO_5016624559" evidence="1">
    <location>
        <begin position="21"/>
        <end position="106"/>
    </location>
</feature>
<dbReference type="AlphaFoldDB" id="A0A384K625"/>
<evidence type="ECO:0000256" key="1">
    <source>
        <dbReference type="SAM" id="SignalP"/>
    </source>
</evidence>
<dbReference type="RefSeq" id="XP_001548450.1">
    <property type="nucleotide sequence ID" value="XM_001548400.2"/>
</dbReference>
<feature type="signal peptide" evidence="1">
    <location>
        <begin position="1"/>
        <end position="20"/>
    </location>
</feature>
<accession>A0A384K625</accession>
<sequence>MHFLTQALLTTTLLSTLVLSLPQEPPMNGGGGGVQGNCNFFCCERNLGTGGTLCKNNTAIPHPFSDDCSTMPIGNKPNGSGKATPVCCANANCLGQPGWWTPITNV</sequence>
<keyword evidence="1" id="KW-0732">Signal</keyword>
<dbReference type="Proteomes" id="UP000001798">
    <property type="component" value="Chromosome 15"/>
</dbReference>
<dbReference type="VEuPathDB" id="FungiDB:Bcin15g04930"/>
<dbReference type="EMBL" id="CP009819">
    <property type="protein sequence ID" value="ATZ57997.1"/>
    <property type="molecule type" value="Genomic_DNA"/>
</dbReference>
<gene>
    <name evidence="2" type="ORF">BCIN_15g04930</name>
</gene>
<reference evidence="2 3" key="2">
    <citation type="journal article" date="2012" name="Eukaryot. Cell">
        <title>Genome update of Botrytis cinerea strains B05.10 and T4.</title>
        <authorList>
            <person name="Staats M."/>
            <person name="van Kan J.A."/>
        </authorList>
    </citation>
    <scope>NUCLEOTIDE SEQUENCE [LARGE SCALE GENOMIC DNA]</scope>
    <source>
        <strain evidence="2 3">B05.10</strain>
    </source>
</reference>
<organism evidence="2 3">
    <name type="scientific">Botryotinia fuckeliana (strain B05.10)</name>
    <name type="common">Noble rot fungus</name>
    <name type="synonym">Botrytis cinerea</name>
    <dbReference type="NCBI Taxonomy" id="332648"/>
    <lineage>
        <taxon>Eukaryota</taxon>
        <taxon>Fungi</taxon>
        <taxon>Dikarya</taxon>
        <taxon>Ascomycota</taxon>
        <taxon>Pezizomycotina</taxon>
        <taxon>Leotiomycetes</taxon>
        <taxon>Helotiales</taxon>
        <taxon>Sclerotiniaceae</taxon>
        <taxon>Botrytis</taxon>
    </lineage>
</organism>
<dbReference type="OrthoDB" id="3543850at2759"/>
<dbReference type="GeneID" id="5428976"/>
<name>A0A384K625_BOTFB</name>
<protein>
    <submittedName>
        <fullName evidence="2">Uncharacterized protein</fullName>
    </submittedName>
</protein>
<dbReference type="KEGG" id="bfu:BCIN_15g04930"/>
<evidence type="ECO:0000313" key="3">
    <source>
        <dbReference type="Proteomes" id="UP000001798"/>
    </source>
</evidence>
<reference evidence="2 3" key="3">
    <citation type="journal article" date="2017" name="Mol. Plant Pathol.">
        <title>A gapless genome sequence of the fungus Botrytis cinerea.</title>
        <authorList>
            <person name="Van Kan J.A."/>
            <person name="Stassen J.H."/>
            <person name="Mosbach A."/>
            <person name="Van Der Lee T.A."/>
            <person name="Faino L."/>
            <person name="Farmer A.D."/>
            <person name="Papasotiriou D.G."/>
            <person name="Zhou S."/>
            <person name="Seidl M.F."/>
            <person name="Cottam E."/>
            <person name="Edel D."/>
            <person name="Hahn M."/>
            <person name="Schwartz D.C."/>
            <person name="Dietrich R.A."/>
            <person name="Widdison S."/>
            <person name="Scalliet G."/>
        </authorList>
    </citation>
    <scope>NUCLEOTIDE SEQUENCE [LARGE SCALE GENOMIC DNA]</scope>
    <source>
        <strain evidence="2 3">B05.10</strain>
    </source>
</reference>
<keyword evidence="3" id="KW-1185">Reference proteome</keyword>
<evidence type="ECO:0000313" key="2">
    <source>
        <dbReference type="EMBL" id="ATZ57997.1"/>
    </source>
</evidence>
<proteinExistence type="predicted"/>
<reference evidence="2 3" key="1">
    <citation type="journal article" date="2011" name="PLoS Genet.">
        <title>Genomic analysis of the necrotrophic fungal pathogens Sclerotinia sclerotiorum and Botrytis cinerea.</title>
        <authorList>
            <person name="Amselem J."/>
            <person name="Cuomo C.A."/>
            <person name="van Kan J.A."/>
            <person name="Viaud M."/>
            <person name="Benito E.P."/>
            <person name="Couloux A."/>
            <person name="Coutinho P.M."/>
            <person name="de Vries R.P."/>
            <person name="Dyer P.S."/>
            <person name="Fillinger S."/>
            <person name="Fournier E."/>
            <person name="Gout L."/>
            <person name="Hahn M."/>
            <person name="Kohn L."/>
            <person name="Lapalu N."/>
            <person name="Plummer K.M."/>
            <person name="Pradier J.M."/>
            <person name="Quevillon E."/>
            <person name="Sharon A."/>
            <person name="Simon A."/>
            <person name="ten Have A."/>
            <person name="Tudzynski B."/>
            <person name="Tudzynski P."/>
            <person name="Wincker P."/>
            <person name="Andrew M."/>
            <person name="Anthouard V."/>
            <person name="Beever R.E."/>
            <person name="Beffa R."/>
            <person name="Benoit I."/>
            <person name="Bouzid O."/>
            <person name="Brault B."/>
            <person name="Chen Z."/>
            <person name="Choquer M."/>
            <person name="Collemare J."/>
            <person name="Cotton P."/>
            <person name="Danchin E.G."/>
            <person name="Da Silva C."/>
            <person name="Gautier A."/>
            <person name="Giraud C."/>
            <person name="Giraud T."/>
            <person name="Gonzalez C."/>
            <person name="Grossetete S."/>
            <person name="Guldener U."/>
            <person name="Henrissat B."/>
            <person name="Howlett B.J."/>
            <person name="Kodira C."/>
            <person name="Kretschmer M."/>
            <person name="Lappartient A."/>
            <person name="Leroch M."/>
            <person name="Levis C."/>
            <person name="Mauceli E."/>
            <person name="Neuveglise C."/>
            <person name="Oeser B."/>
            <person name="Pearson M."/>
            <person name="Poulain J."/>
            <person name="Poussereau N."/>
            <person name="Quesneville H."/>
            <person name="Rascle C."/>
            <person name="Schumacher J."/>
            <person name="Segurens B."/>
            <person name="Sexton A."/>
            <person name="Silva E."/>
            <person name="Sirven C."/>
            <person name="Soanes D.M."/>
            <person name="Talbot N.J."/>
            <person name="Templeton M."/>
            <person name="Yandava C."/>
            <person name="Yarden O."/>
            <person name="Zeng Q."/>
            <person name="Rollins J.A."/>
            <person name="Lebrun M.H."/>
            <person name="Dickman M."/>
        </authorList>
    </citation>
    <scope>NUCLEOTIDE SEQUENCE [LARGE SCALE GENOMIC DNA]</scope>
    <source>
        <strain evidence="2 3">B05.10</strain>
    </source>
</reference>